<evidence type="ECO:0000313" key="3">
    <source>
        <dbReference type="EMBL" id="PNI38086.1"/>
    </source>
</evidence>
<reference evidence="2 4" key="1">
    <citation type="submission" date="2017-12" db="EMBL/GenBank/DDBJ databases">
        <title>High-resolution comparative analysis of great ape genomes.</title>
        <authorList>
            <person name="Pollen A."/>
            <person name="Hastie A."/>
            <person name="Hormozdiari F."/>
            <person name="Dougherty M."/>
            <person name="Liu R."/>
            <person name="Chaisson M."/>
            <person name="Hoppe E."/>
            <person name="Hill C."/>
            <person name="Pang A."/>
            <person name="Hillier L."/>
            <person name="Baker C."/>
            <person name="Armstrong J."/>
            <person name="Shendure J."/>
            <person name="Paten B."/>
            <person name="Wilson R."/>
            <person name="Chao H."/>
            <person name="Schneider V."/>
            <person name="Ventura M."/>
            <person name="Kronenberg Z."/>
            <person name="Murali S."/>
            <person name="Gordon D."/>
            <person name="Cantsilieris S."/>
            <person name="Munson K."/>
            <person name="Nelson B."/>
            <person name="Raja A."/>
            <person name="Underwood J."/>
            <person name="Diekhans M."/>
            <person name="Fiddes I."/>
            <person name="Haussler D."/>
            <person name="Eichler E."/>
        </authorList>
    </citation>
    <scope>NUCLEOTIDE SEQUENCE [LARGE SCALE GENOMIC DNA]</scope>
    <source>
        <strain evidence="2">Yerkes chimp pedigree #C0471</strain>
        <tissue evidence="2">Blood</tissue>
    </source>
</reference>
<dbReference type="EMBL" id="NBAG03000344">
    <property type="protein sequence ID" value="PNI38085.1"/>
    <property type="molecule type" value="Genomic_DNA"/>
</dbReference>
<feature type="region of interest" description="Disordered" evidence="1">
    <location>
        <begin position="1"/>
        <end position="39"/>
    </location>
</feature>
<gene>
    <name evidence="2" type="ORF">CK820_G0036527</name>
</gene>
<proteinExistence type="predicted"/>
<dbReference type="EMBL" id="NBAG03000344">
    <property type="protein sequence ID" value="PNI38086.1"/>
    <property type="molecule type" value="Genomic_DNA"/>
</dbReference>
<organism evidence="2 4">
    <name type="scientific">Pan troglodytes</name>
    <name type="common">Chimpanzee</name>
    <dbReference type="NCBI Taxonomy" id="9598"/>
    <lineage>
        <taxon>Eukaryota</taxon>
        <taxon>Metazoa</taxon>
        <taxon>Chordata</taxon>
        <taxon>Craniata</taxon>
        <taxon>Vertebrata</taxon>
        <taxon>Euteleostomi</taxon>
        <taxon>Mammalia</taxon>
        <taxon>Eutheria</taxon>
        <taxon>Euarchontoglires</taxon>
        <taxon>Primates</taxon>
        <taxon>Haplorrhini</taxon>
        <taxon>Catarrhini</taxon>
        <taxon>Hominidae</taxon>
        <taxon>Pan</taxon>
    </lineage>
</organism>
<evidence type="ECO:0000256" key="1">
    <source>
        <dbReference type="SAM" id="MobiDB-lite"/>
    </source>
</evidence>
<dbReference type="AlphaFoldDB" id="A0A2J8KSU4"/>
<accession>A0A2J8KSU4</accession>
<protein>
    <submittedName>
        <fullName evidence="2">SLC7A9 isoform 3</fullName>
    </submittedName>
    <submittedName>
        <fullName evidence="3">SLC7A9 isoform 4</fullName>
    </submittedName>
</protein>
<evidence type="ECO:0000313" key="4">
    <source>
        <dbReference type="Proteomes" id="UP000236370"/>
    </source>
</evidence>
<comment type="caution">
    <text evidence="2">The sequence shown here is derived from an EMBL/GenBank/DDBJ whole genome shotgun (WGS) entry which is preliminary data.</text>
</comment>
<feature type="compositionally biased region" description="Basic and acidic residues" evidence="1">
    <location>
        <begin position="1"/>
        <end position="15"/>
    </location>
</feature>
<name>A0A2J8KSU4_PANTR</name>
<feature type="compositionally biased region" description="Polar residues" evidence="1">
    <location>
        <begin position="16"/>
        <end position="27"/>
    </location>
</feature>
<dbReference type="Proteomes" id="UP000236370">
    <property type="component" value="Unassembled WGS sequence"/>
</dbReference>
<evidence type="ECO:0000313" key="2">
    <source>
        <dbReference type="EMBL" id="PNI38085.1"/>
    </source>
</evidence>
<sequence length="39" mass="4372">MGDTGPRKRREDEKSIQSQEPKTTSLQKEVPCALQSLAQ</sequence>